<dbReference type="PANTHER" id="PTHR45737">
    <property type="entry name" value="VON WILLEBRAND FACTOR A DOMAIN-CONTAINING PROTEIN 5A"/>
    <property type="match status" value="1"/>
</dbReference>
<evidence type="ECO:0000313" key="7">
    <source>
        <dbReference type="Proteomes" id="UP000663868"/>
    </source>
</evidence>
<dbReference type="Pfam" id="PF08487">
    <property type="entry name" value="VIT"/>
    <property type="match status" value="1"/>
</dbReference>
<dbReference type="EMBL" id="CAJOBB010001075">
    <property type="protein sequence ID" value="CAF3804078.1"/>
    <property type="molecule type" value="Genomic_DNA"/>
</dbReference>
<proteinExistence type="predicted"/>
<comment type="caution">
    <text evidence="6">The sequence shown here is derived from an EMBL/GenBank/DDBJ whole genome shotgun (WGS) entry which is preliminary data.</text>
</comment>
<dbReference type="AlphaFoldDB" id="A0A819BNF7"/>
<gene>
    <name evidence="6" type="ORF">KXQ929_LOCUS17217</name>
    <name evidence="5" type="ORF">OKA104_LOCUS5871</name>
</gene>
<dbReference type="PANTHER" id="PTHR45737:SF6">
    <property type="entry name" value="VON WILLEBRAND FACTOR A DOMAIN-CONTAINING PROTEIN 5A"/>
    <property type="match status" value="1"/>
</dbReference>
<evidence type="ECO:0000259" key="4">
    <source>
        <dbReference type="PROSITE" id="PS51468"/>
    </source>
</evidence>
<dbReference type="InterPro" id="IPR036465">
    <property type="entry name" value="vWFA_dom_sf"/>
</dbReference>
<feature type="region of interest" description="Disordered" evidence="2">
    <location>
        <begin position="812"/>
        <end position="838"/>
    </location>
</feature>
<dbReference type="Proteomes" id="UP000663868">
    <property type="component" value="Unassembled WGS sequence"/>
</dbReference>
<reference evidence="6" key="1">
    <citation type="submission" date="2021-02" db="EMBL/GenBank/DDBJ databases">
        <authorList>
            <person name="Nowell W R."/>
        </authorList>
    </citation>
    <scope>NUCLEOTIDE SEQUENCE</scope>
</reference>
<feature type="coiled-coil region" evidence="1">
    <location>
        <begin position="69"/>
        <end position="96"/>
    </location>
</feature>
<dbReference type="InterPro" id="IPR002035">
    <property type="entry name" value="VWF_A"/>
</dbReference>
<dbReference type="InterPro" id="IPR013694">
    <property type="entry name" value="VIT"/>
</dbReference>
<dbReference type="SMART" id="SM00609">
    <property type="entry name" value="VIT"/>
    <property type="match status" value="1"/>
</dbReference>
<evidence type="ECO:0000256" key="1">
    <source>
        <dbReference type="SAM" id="Coils"/>
    </source>
</evidence>
<evidence type="ECO:0000259" key="3">
    <source>
        <dbReference type="PROSITE" id="PS50234"/>
    </source>
</evidence>
<name>A0A819BNF7_9BILA</name>
<dbReference type="SUPFAM" id="SSF53300">
    <property type="entry name" value="vWA-like"/>
    <property type="match status" value="1"/>
</dbReference>
<evidence type="ECO:0000313" key="5">
    <source>
        <dbReference type="EMBL" id="CAF3586251.1"/>
    </source>
</evidence>
<feature type="domain" description="VIT" evidence="4">
    <location>
        <begin position="4"/>
        <end position="134"/>
    </location>
</feature>
<dbReference type="EMBL" id="CAJOAY010000209">
    <property type="protein sequence ID" value="CAF3586251.1"/>
    <property type="molecule type" value="Genomic_DNA"/>
</dbReference>
<organism evidence="6 7">
    <name type="scientific">Adineta steineri</name>
    <dbReference type="NCBI Taxonomy" id="433720"/>
    <lineage>
        <taxon>Eukaryota</taxon>
        <taxon>Metazoa</taxon>
        <taxon>Spiralia</taxon>
        <taxon>Gnathifera</taxon>
        <taxon>Rotifera</taxon>
        <taxon>Eurotatoria</taxon>
        <taxon>Bdelloidea</taxon>
        <taxon>Adinetida</taxon>
        <taxon>Adinetidae</taxon>
        <taxon>Adineta</taxon>
    </lineage>
</organism>
<dbReference type="PROSITE" id="PS50234">
    <property type="entry name" value="VWFA"/>
    <property type="match status" value="1"/>
</dbReference>
<dbReference type="Pfam" id="PF13768">
    <property type="entry name" value="VWA_3"/>
    <property type="match status" value="1"/>
</dbReference>
<dbReference type="Proteomes" id="UP000663881">
    <property type="component" value="Unassembled WGS sequence"/>
</dbReference>
<accession>A0A819BNF7</accession>
<dbReference type="PROSITE" id="PS51468">
    <property type="entry name" value="VIT"/>
    <property type="match status" value="1"/>
</dbReference>
<sequence length="940" mass="106802">MLRIKNDLQANLSQEKYVPLKQVNIEGKIHSFAADVTIKQIFRNDESTSIEAVYCFPIEEQAAIYSFIAQIDDREIEAKLKEKKEAQKQYNDALQQGHGAYLLEQNENSQDNFIINIGALPPGKECHITISYVTELELIENGKKIRFVIPTTIAPRYNPTKGEITSPAGTNYKYVQSSPYTIQFQCEIEKKNISSVSSSSHPIQVDLSQQDYYLIKFSQDKTYLDRDILVDINLIENHSNTILAIESNALMVSFTPNEKDCQQAMNNDNNIEITNEFVFIVDCSGSMIDENKIGFARQSMLLFLKSLPLNSYFNIIRFGSNYKLLFNDATVIYNEENCKQAEQMINKMEADLGGTELLEPLKWLEAHEPKEGRSRQIFLLTDGEISNVNEVLNLCRSMSKSCRIFSFGLGKCPSRSLVKGLARSTNGHFCFIPPSTNVDIYVGQELEKALQPSITNIEIKWNLSTQIITAPTNIPPVYLNDRLIIYGLINDESFIFNHNTTIELYKNNKKLSQAKITQIPHIINNNKTIQRLAGKALILELQHSKLPSSSIRKGSQQIRFEEYNEKIIKSSDDDKEEIKKRIIELSLKYNILSPYTSFIGIEKRVNGNNDEMILREIPIQISADDQHLQTLGFIQTGYAQSINFGQNTNNSNSNSNVQSTPFSFGGQSMQQQQSMPFGQYPNISNSNSTVQYVPFSFGGQPMHSPMQQQQPMTFGQNTNNSNSNSIVETAPFLFGARPVHPPIQQQQSMPFGQYPNNSNSNSTIPCAVFSFGGQPMHSPMQQQQSIFQSTPLNSMVLPEACQSYRSTLKAPHSDLSYEDTDEMSINNPRKKKKEEENFPTDDQDIVRYLIHKQNFNGLWNFDSETIKKLTGKSLDEFQQSTNEELVISTIIIIILLETRFSSFSSMSHAIIQKARKQILDLLGKDNNKLQNLFDDIRKQF</sequence>
<dbReference type="Gene3D" id="3.40.50.410">
    <property type="entry name" value="von Willebrand factor, type A domain"/>
    <property type="match status" value="1"/>
</dbReference>
<feature type="domain" description="VWFA" evidence="3">
    <location>
        <begin position="276"/>
        <end position="457"/>
    </location>
</feature>
<protein>
    <submittedName>
        <fullName evidence="6">Uncharacterized protein</fullName>
    </submittedName>
</protein>
<evidence type="ECO:0000256" key="2">
    <source>
        <dbReference type="SAM" id="MobiDB-lite"/>
    </source>
</evidence>
<evidence type="ECO:0000313" key="6">
    <source>
        <dbReference type="EMBL" id="CAF3804078.1"/>
    </source>
</evidence>
<keyword evidence="1" id="KW-0175">Coiled coil</keyword>
<dbReference type="SMART" id="SM00327">
    <property type="entry name" value="VWA"/>
    <property type="match status" value="1"/>
</dbReference>